<keyword evidence="8 15" id="KW-0520">NAD</keyword>
<comment type="pathway">
    <text evidence="12 15">Porphyrin-containing compound metabolism; siroheme biosynthesis; precorrin-2 from uroporphyrinogen III: step 1/1.</text>
</comment>
<evidence type="ECO:0000256" key="3">
    <source>
        <dbReference type="ARBA" id="ARBA00022573"/>
    </source>
</evidence>
<dbReference type="PROSITE" id="PS00839">
    <property type="entry name" value="SUMT_1"/>
    <property type="match status" value="1"/>
</dbReference>
<dbReference type="AlphaFoldDB" id="A0A0J8GYJ8"/>
<evidence type="ECO:0000256" key="2">
    <source>
        <dbReference type="ARBA" id="ARBA00005879"/>
    </source>
</evidence>
<evidence type="ECO:0000313" key="20">
    <source>
        <dbReference type="EMBL" id="KMT65808.1"/>
    </source>
</evidence>
<evidence type="ECO:0000259" key="18">
    <source>
        <dbReference type="Pfam" id="PF10414"/>
    </source>
</evidence>
<dbReference type="NCBIfam" id="NF004790">
    <property type="entry name" value="PRK06136.1"/>
    <property type="match status" value="1"/>
</dbReference>
<feature type="modified residue" description="Phosphoserine" evidence="15">
    <location>
        <position position="128"/>
    </location>
</feature>
<dbReference type="PATRIC" id="fig|1513271.3.peg.1508"/>
<feature type="binding site" evidence="15">
    <location>
        <position position="304"/>
    </location>
    <ligand>
        <name>S-adenosyl-L-methionine</name>
        <dbReference type="ChEBI" id="CHEBI:59789"/>
    </ligand>
</feature>
<dbReference type="NCBIfam" id="NF007922">
    <property type="entry name" value="PRK10637.1"/>
    <property type="match status" value="1"/>
</dbReference>
<dbReference type="SUPFAM" id="SSF51735">
    <property type="entry name" value="NAD(P)-binding Rossmann-fold domains"/>
    <property type="match status" value="1"/>
</dbReference>
<evidence type="ECO:0000259" key="17">
    <source>
        <dbReference type="Pfam" id="PF00590"/>
    </source>
</evidence>
<comment type="similarity">
    <text evidence="15">In the N-terminal section; belongs to the precorrin-2 dehydrogenase / sirohydrochlorin ferrochelatase family.</text>
</comment>
<evidence type="ECO:0000256" key="15">
    <source>
        <dbReference type="HAMAP-Rule" id="MF_01646"/>
    </source>
</evidence>
<dbReference type="GO" id="GO:0051266">
    <property type="term" value="F:sirohydrochlorin ferrochelatase activity"/>
    <property type="evidence" value="ECO:0007669"/>
    <property type="project" value="UniProtKB-EC"/>
</dbReference>
<dbReference type="InterPro" id="IPR006366">
    <property type="entry name" value="CobA/CysG_C"/>
</dbReference>
<evidence type="ECO:0000256" key="11">
    <source>
        <dbReference type="ARBA" id="ARBA00023268"/>
    </source>
</evidence>
<sequence>MEQFPIFLNLKSFPCAVVGGGEVAFRKITALLKAKAELTVISPELSPELQNLLAQKKFTYIAQAYSEALIKDMRLVVAATDNETLNESIYHYCEANKILINAVDQPSACRYTTPSIVDRSPVVIAISSAGASPVLARRIRAMIETSLPKSLGEIASFAGSIRSKVKAKFNTIDLRRDFWERFFTSSIMTRFDSMSSQDKSELVERLLNKENTGGEVWIVGAGPGDEELLTIKALQKMQYADVIVHDRLVSQNILNLARKDAEFICVGKEKNLHLKKQDEINDLLVELALEGKKVCRLKGGDPFIFGRGGEEIETLVAADVPFEVVPAVTSASGCSSYAGIPLTHRDYARKVVFITGQNSKAGVEPDWEALVRPYQTLVFYMGLTRADLIKQNLVRLGMAENMPVAIVEKGTTPQQKVYIGDLAALPEMREKYQIGSPALLIIGEVVNLHNKLAWFTPEKVEADTSFINIK</sequence>
<feature type="binding site" evidence="15">
    <location>
        <begin position="299"/>
        <end position="301"/>
    </location>
    <ligand>
        <name>S-adenosyl-L-methionine</name>
        <dbReference type="ChEBI" id="CHEBI:59789"/>
    </ligand>
</feature>
<dbReference type="STRING" id="1513271.XM47_07365"/>
<dbReference type="UniPathway" id="UPA00148">
    <property type="reaction ID" value="UER00211"/>
</dbReference>
<dbReference type="FunFam" id="3.30.950.10:FF:000001">
    <property type="entry name" value="Siroheme synthase"/>
    <property type="match status" value="1"/>
</dbReference>
<evidence type="ECO:0000259" key="19">
    <source>
        <dbReference type="Pfam" id="PF14824"/>
    </source>
</evidence>
<dbReference type="EMBL" id="LAZL01000009">
    <property type="protein sequence ID" value="KMT65808.1"/>
    <property type="molecule type" value="Genomic_DNA"/>
</dbReference>
<dbReference type="RefSeq" id="WP_048691208.1">
    <property type="nucleotide sequence ID" value="NZ_KQ130486.1"/>
</dbReference>
<dbReference type="Gene3D" id="3.30.950.10">
    <property type="entry name" value="Methyltransferase, Cobalt-precorrin-4 Transmethylase, Domain 2"/>
    <property type="match status" value="1"/>
</dbReference>
<feature type="binding site" evidence="15">
    <location>
        <position position="410"/>
    </location>
    <ligand>
        <name>S-adenosyl-L-methionine</name>
        <dbReference type="ChEBI" id="CHEBI:59789"/>
    </ligand>
</feature>
<dbReference type="InterPro" id="IPR012409">
    <property type="entry name" value="Sirohaem_synth"/>
</dbReference>
<dbReference type="OrthoDB" id="9815856at2"/>
<comment type="similarity">
    <text evidence="15">In the C-terminal section; belongs to the precorrin methyltransferase family.</text>
</comment>
<feature type="domain" description="Tetrapyrrole methylase" evidence="17">
    <location>
        <begin position="216"/>
        <end position="425"/>
    </location>
</feature>
<keyword evidence="9 15" id="KW-0456">Lyase</keyword>
<dbReference type="FunFam" id="3.40.1010.10:FF:000001">
    <property type="entry name" value="Siroheme synthase"/>
    <property type="match status" value="1"/>
</dbReference>
<dbReference type="GO" id="GO:0032259">
    <property type="term" value="P:methylation"/>
    <property type="evidence" value="ECO:0007669"/>
    <property type="project" value="UniProtKB-KW"/>
</dbReference>
<evidence type="ECO:0000256" key="6">
    <source>
        <dbReference type="ARBA" id="ARBA00022691"/>
    </source>
</evidence>
<dbReference type="InterPro" id="IPR000878">
    <property type="entry name" value="4pyrrol_Mease"/>
</dbReference>
<accession>A0A0J8GYJ8</accession>
<dbReference type="Pfam" id="PF10414">
    <property type="entry name" value="CysG_dimeriser"/>
    <property type="match status" value="1"/>
</dbReference>
<dbReference type="InterPro" id="IPR028281">
    <property type="entry name" value="Sirohaem_synthase_central"/>
</dbReference>
<dbReference type="SUPFAM" id="SSF53790">
    <property type="entry name" value="Tetrapyrrole methylase"/>
    <property type="match status" value="1"/>
</dbReference>
<feature type="active site" description="Proton acceptor" evidence="15 16">
    <location>
        <position position="246"/>
    </location>
</feature>
<protein>
    <recommendedName>
        <fullName evidence="15">Siroheme synthase</fullName>
    </recommendedName>
    <domain>
        <recommendedName>
            <fullName evidence="15">Uroporphyrinogen-III C-methyltransferase</fullName>
            <shortName evidence="15">Urogen III methylase</shortName>
            <ecNumber evidence="15">2.1.1.107</ecNumber>
        </recommendedName>
        <alternativeName>
            <fullName evidence="15">SUMT</fullName>
        </alternativeName>
        <alternativeName>
            <fullName evidence="15">Uroporphyrinogen III methylase</fullName>
            <shortName evidence="15">UROM</shortName>
        </alternativeName>
    </domain>
    <domain>
        <recommendedName>
            <fullName evidence="15">Precorrin-2 dehydrogenase</fullName>
            <ecNumber evidence="15">1.3.1.76</ecNumber>
        </recommendedName>
    </domain>
    <domain>
        <recommendedName>
            <fullName evidence="15">Sirohydrochlorin ferrochelatase</fullName>
            <ecNumber evidence="15">4.99.1.4</ecNumber>
        </recommendedName>
    </domain>
</protein>
<comment type="pathway">
    <text evidence="14 15">Cofactor biosynthesis; adenosylcobalamin biosynthesis; precorrin-2 from uroporphyrinogen III: step 1/1.</text>
</comment>
<dbReference type="NCBIfam" id="TIGR01469">
    <property type="entry name" value="cobA_cysG_Cterm"/>
    <property type="match status" value="1"/>
</dbReference>
<dbReference type="EC" id="4.99.1.4" evidence="15"/>
<comment type="catalytic activity">
    <reaction evidence="15">
        <text>siroheme + 2 H(+) = sirohydrochlorin + Fe(2+)</text>
        <dbReference type="Rhea" id="RHEA:24360"/>
        <dbReference type="ChEBI" id="CHEBI:15378"/>
        <dbReference type="ChEBI" id="CHEBI:29033"/>
        <dbReference type="ChEBI" id="CHEBI:58351"/>
        <dbReference type="ChEBI" id="CHEBI:60052"/>
        <dbReference type="EC" id="4.99.1.4"/>
    </reaction>
</comment>
<evidence type="ECO:0000256" key="1">
    <source>
        <dbReference type="ARBA" id="ARBA00005010"/>
    </source>
</evidence>
<comment type="catalytic activity">
    <reaction evidence="15">
        <text>uroporphyrinogen III + 2 S-adenosyl-L-methionine = precorrin-2 + 2 S-adenosyl-L-homocysteine + H(+)</text>
        <dbReference type="Rhea" id="RHEA:32459"/>
        <dbReference type="ChEBI" id="CHEBI:15378"/>
        <dbReference type="ChEBI" id="CHEBI:57308"/>
        <dbReference type="ChEBI" id="CHEBI:57856"/>
        <dbReference type="ChEBI" id="CHEBI:58827"/>
        <dbReference type="ChEBI" id="CHEBI:59789"/>
        <dbReference type="EC" id="2.1.1.107"/>
    </reaction>
</comment>
<dbReference type="CDD" id="cd11642">
    <property type="entry name" value="SUMT"/>
    <property type="match status" value="1"/>
</dbReference>
<dbReference type="EC" id="2.1.1.107" evidence="15"/>
<comment type="similarity">
    <text evidence="2">Belongs to the precorrin methyltransferase family.</text>
</comment>
<dbReference type="EC" id="1.3.1.76" evidence="15"/>
<organism evidence="20 21">
    <name type="scientific">Catenovulum maritimum</name>
    <dbReference type="NCBI Taxonomy" id="1513271"/>
    <lineage>
        <taxon>Bacteria</taxon>
        <taxon>Pseudomonadati</taxon>
        <taxon>Pseudomonadota</taxon>
        <taxon>Gammaproteobacteria</taxon>
        <taxon>Alteromonadales</taxon>
        <taxon>Alteromonadaceae</taxon>
        <taxon>Catenovulum</taxon>
    </lineage>
</organism>
<dbReference type="Pfam" id="PF00590">
    <property type="entry name" value="TP_methylase"/>
    <property type="match status" value="1"/>
</dbReference>
<comment type="pathway">
    <text evidence="1 15">Porphyrin-containing compound metabolism; siroheme biosynthesis; sirohydrochlorin from precorrin-2: step 1/1.</text>
</comment>
<dbReference type="GO" id="GO:0009236">
    <property type="term" value="P:cobalamin biosynthetic process"/>
    <property type="evidence" value="ECO:0007669"/>
    <property type="project" value="UniProtKB-UniRule"/>
</dbReference>
<dbReference type="InterPro" id="IPR006367">
    <property type="entry name" value="Sirohaem_synthase_N"/>
</dbReference>
<dbReference type="Gene3D" id="3.40.50.720">
    <property type="entry name" value="NAD(P)-binding Rossmann-like Domain"/>
    <property type="match status" value="1"/>
</dbReference>
<name>A0A0J8GYJ8_9ALTE</name>
<dbReference type="PANTHER" id="PTHR45790:SF1">
    <property type="entry name" value="SIROHEME SYNTHASE"/>
    <property type="match status" value="1"/>
</dbReference>
<evidence type="ECO:0000256" key="8">
    <source>
        <dbReference type="ARBA" id="ARBA00023027"/>
    </source>
</evidence>
<keyword evidence="6 15" id="KW-0949">S-adenosyl-L-methionine</keyword>
<keyword evidence="3 15" id="KW-0169">Cobalamin biosynthesis</keyword>
<dbReference type="PIRSF" id="PIRSF036426">
    <property type="entry name" value="Sirohaem_synth"/>
    <property type="match status" value="1"/>
</dbReference>
<feature type="binding site" evidence="15">
    <location>
        <begin position="43"/>
        <end position="44"/>
    </location>
    <ligand>
        <name>NAD(+)</name>
        <dbReference type="ChEBI" id="CHEBI:57540"/>
    </ligand>
</feature>
<dbReference type="GO" id="GO:0043115">
    <property type="term" value="F:precorrin-2 dehydrogenase activity"/>
    <property type="evidence" value="ECO:0007669"/>
    <property type="project" value="UniProtKB-UniRule"/>
</dbReference>
<evidence type="ECO:0000256" key="4">
    <source>
        <dbReference type="ARBA" id="ARBA00022603"/>
    </source>
</evidence>
<feature type="domain" description="Sirohaem synthase dimerisation" evidence="18">
    <location>
        <begin position="150"/>
        <end position="206"/>
    </location>
</feature>
<dbReference type="PANTHER" id="PTHR45790">
    <property type="entry name" value="SIROHEME SYNTHASE-RELATED"/>
    <property type="match status" value="1"/>
</dbReference>
<keyword evidence="4 15" id="KW-0489">Methyltransferase</keyword>
<dbReference type="InterPro" id="IPR035996">
    <property type="entry name" value="4pyrrol_Methylase_sf"/>
</dbReference>
<evidence type="ECO:0000256" key="16">
    <source>
        <dbReference type="PIRSR" id="PIRSR036426-1"/>
    </source>
</evidence>
<feature type="binding site" evidence="15">
    <location>
        <position position="381"/>
    </location>
    <ligand>
        <name>S-adenosyl-L-methionine</name>
        <dbReference type="ChEBI" id="CHEBI:59789"/>
    </ligand>
</feature>
<proteinExistence type="inferred from homology"/>
<evidence type="ECO:0000256" key="13">
    <source>
        <dbReference type="ARBA" id="ARBA00047561"/>
    </source>
</evidence>
<reference evidence="20 21" key="1">
    <citation type="submission" date="2015-04" db="EMBL/GenBank/DDBJ databases">
        <title>Draft Genome Sequence of the Novel Agar-Digesting Marine Bacterium Q1.</title>
        <authorList>
            <person name="Li Y."/>
            <person name="Li D."/>
            <person name="Chen G."/>
            <person name="Du Z."/>
        </authorList>
    </citation>
    <scope>NUCLEOTIDE SEQUENCE [LARGE SCALE GENOMIC DNA]</scope>
    <source>
        <strain evidence="20 21">Q1</strain>
    </source>
</reference>
<comment type="caution">
    <text evidence="20">The sequence shown here is derived from an EMBL/GenBank/DDBJ whole genome shotgun (WGS) entry which is preliminary data.</text>
</comment>
<dbReference type="InterPro" id="IPR050161">
    <property type="entry name" value="Siro_Cobalamin_biosynth"/>
</dbReference>
<dbReference type="InterPro" id="IPR014776">
    <property type="entry name" value="4pyrrole_Mease_sub2"/>
</dbReference>
<evidence type="ECO:0000256" key="12">
    <source>
        <dbReference type="ARBA" id="ARBA00025705"/>
    </source>
</evidence>
<keyword evidence="15" id="KW-0597">Phosphoprotein</keyword>
<dbReference type="NCBIfam" id="TIGR01470">
    <property type="entry name" value="cysG_Nterm"/>
    <property type="match status" value="1"/>
</dbReference>
<dbReference type="InterPro" id="IPR003043">
    <property type="entry name" value="Uropor_MeTrfase_CS"/>
</dbReference>
<dbReference type="Gene3D" id="3.40.1010.10">
    <property type="entry name" value="Cobalt-precorrin-4 Transmethylase, Domain 1"/>
    <property type="match status" value="1"/>
</dbReference>
<evidence type="ECO:0000256" key="9">
    <source>
        <dbReference type="ARBA" id="ARBA00023239"/>
    </source>
</evidence>
<dbReference type="GO" id="GO:0004851">
    <property type="term" value="F:uroporphyrin-III C-methyltransferase activity"/>
    <property type="evidence" value="ECO:0007669"/>
    <property type="project" value="UniProtKB-UniRule"/>
</dbReference>
<dbReference type="GO" id="GO:0019354">
    <property type="term" value="P:siroheme biosynthetic process"/>
    <property type="evidence" value="ECO:0007669"/>
    <property type="project" value="UniProtKB-UniRule"/>
</dbReference>
<feature type="region of interest" description="Precorrin-2 dehydrogenase / sirohydrochlorin ferrochelatase" evidence="15">
    <location>
        <begin position="1"/>
        <end position="203"/>
    </location>
</feature>
<dbReference type="Gene3D" id="3.30.160.110">
    <property type="entry name" value="Siroheme synthase, domain 2"/>
    <property type="match status" value="1"/>
</dbReference>
<gene>
    <name evidence="15 20" type="primary">cysG</name>
    <name evidence="20" type="ORF">XM47_07365</name>
</gene>
<dbReference type="Pfam" id="PF13241">
    <property type="entry name" value="NAD_binding_7"/>
    <property type="match status" value="1"/>
</dbReference>
<feature type="active site" description="Proton donor" evidence="15 16">
    <location>
        <position position="268"/>
    </location>
</feature>
<feature type="binding site" evidence="15">
    <location>
        <begin position="22"/>
        <end position="23"/>
    </location>
    <ligand>
        <name>NAD(+)</name>
        <dbReference type="ChEBI" id="CHEBI:57540"/>
    </ligand>
</feature>
<comment type="pathway">
    <text evidence="15">Cofactor biosynthesis; adenosylcobalamin biosynthesis; sirohydrochlorin from precorrin-2: step 1/1.</text>
</comment>
<keyword evidence="5 15" id="KW-0808">Transferase</keyword>
<evidence type="ECO:0000256" key="5">
    <source>
        <dbReference type="ARBA" id="ARBA00022679"/>
    </source>
</evidence>
<keyword evidence="11 15" id="KW-0511">Multifunctional enzyme</keyword>
<dbReference type="Proteomes" id="UP000037600">
    <property type="component" value="Unassembled WGS sequence"/>
</dbReference>
<keyword evidence="10 15" id="KW-0627">Porphyrin biosynthesis</keyword>
<feature type="domain" description="Siroheme synthase central" evidence="19">
    <location>
        <begin position="124"/>
        <end position="145"/>
    </location>
</feature>
<comment type="caution">
    <text evidence="15">Lacks conserved residue(s) required for the propagation of feature annotation.</text>
</comment>
<dbReference type="GO" id="GO:0051287">
    <property type="term" value="F:NAD binding"/>
    <property type="evidence" value="ECO:0007669"/>
    <property type="project" value="InterPro"/>
</dbReference>
<dbReference type="HAMAP" id="MF_01646">
    <property type="entry name" value="Siroheme_synth"/>
    <property type="match status" value="1"/>
</dbReference>
<evidence type="ECO:0000256" key="14">
    <source>
        <dbReference type="ARBA" id="ARBA00060548"/>
    </source>
</evidence>
<evidence type="ECO:0000313" key="21">
    <source>
        <dbReference type="Proteomes" id="UP000037600"/>
    </source>
</evidence>
<feature type="binding site" evidence="15">
    <location>
        <position position="223"/>
    </location>
    <ligand>
        <name>S-adenosyl-L-methionine</name>
        <dbReference type="ChEBI" id="CHEBI:59789"/>
    </ligand>
</feature>
<dbReference type="InterPro" id="IPR036291">
    <property type="entry name" value="NAD(P)-bd_dom_sf"/>
</dbReference>
<feature type="region of interest" description="Uroporphyrinogen-III C-methyltransferase" evidence="15">
    <location>
        <begin position="214"/>
        <end position="470"/>
    </location>
</feature>
<comment type="pathway">
    <text evidence="15">Porphyrin-containing compound metabolism; siroheme biosynthesis; siroheme from sirohydrochlorin: step 1/1.</text>
</comment>
<dbReference type="InterPro" id="IPR019478">
    <property type="entry name" value="Sirohaem_synthase_dimer_dom"/>
</dbReference>
<dbReference type="InterPro" id="IPR014777">
    <property type="entry name" value="4pyrrole_Mease_sub1"/>
</dbReference>
<evidence type="ECO:0000256" key="7">
    <source>
        <dbReference type="ARBA" id="ARBA00023002"/>
    </source>
</evidence>
<dbReference type="InterPro" id="IPR037115">
    <property type="entry name" value="Sirohaem_synt_dimer_dom_sf"/>
</dbReference>
<comment type="function">
    <text evidence="15">Multifunctional enzyme that catalyzes the SAM-dependent methylations of uroporphyrinogen III at position C-2 and C-7 to form precorrin-2 via precorrin-1. Then it catalyzes the NAD-dependent ring dehydrogenation of precorrin-2 to yield sirohydrochlorin. Finally, it catalyzes the ferrochelation of sirohydrochlorin to yield siroheme.</text>
</comment>
<dbReference type="Pfam" id="PF14824">
    <property type="entry name" value="Sirohm_synth_M"/>
    <property type="match status" value="1"/>
</dbReference>
<keyword evidence="21" id="KW-1185">Reference proteome</keyword>
<dbReference type="SUPFAM" id="SSF75615">
    <property type="entry name" value="Siroheme synthase middle domains-like"/>
    <property type="match status" value="1"/>
</dbReference>
<keyword evidence="7 15" id="KW-0560">Oxidoreductase</keyword>
<dbReference type="Gene3D" id="1.10.8.210">
    <property type="entry name" value="Sirohaem synthase, dimerisation domain"/>
    <property type="match status" value="1"/>
</dbReference>
<comment type="catalytic activity">
    <reaction evidence="13 15">
        <text>precorrin-2 + NAD(+) = sirohydrochlorin + NADH + 2 H(+)</text>
        <dbReference type="Rhea" id="RHEA:15613"/>
        <dbReference type="ChEBI" id="CHEBI:15378"/>
        <dbReference type="ChEBI" id="CHEBI:57540"/>
        <dbReference type="ChEBI" id="CHEBI:57945"/>
        <dbReference type="ChEBI" id="CHEBI:58351"/>
        <dbReference type="ChEBI" id="CHEBI:58827"/>
        <dbReference type="EC" id="1.3.1.76"/>
    </reaction>
</comment>
<evidence type="ECO:0000256" key="10">
    <source>
        <dbReference type="ARBA" id="ARBA00023244"/>
    </source>
</evidence>
<dbReference type="UniPathway" id="UPA00262">
    <property type="reaction ID" value="UER00211"/>
</dbReference>